<dbReference type="InterPro" id="IPR003008">
    <property type="entry name" value="Tubulin_FtsZ_GTPase"/>
</dbReference>
<feature type="binding site" evidence="4">
    <location>
        <position position="137"/>
    </location>
    <ligand>
        <name>GTP</name>
        <dbReference type="ChEBI" id="CHEBI:37565"/>
    </ligand>
</feature>
<dbReference type="SUPFAM" id="SSF55307">
    <property type="entry name" value="Tubulin C-terminal domain-like"/>
    <property type="match status" value="1"/>
</dbReference>
<accession>C3X5G7</accession>
<organism evidence="9 10">
    <name type="scientific">Oxalobacter paraformigenes</name>
    <dbReference type="NCBI Taxonomy" id="556268"/>
    <lineage>
        <taxon>Bacteria</taxon>
        <taxon>Pseudomonadati</taxon>
        <taxon>Pseudomonadota</taxon>
        <taxon>Betaproteobacteria</taxon>
        <taxon>Burkholderiales</taxon>
        <taxon>Oxalobacteraceae</taxon>
        <taxon>Oxalobacter</taxon>
    </lineage>
</organism>
<dbReference type="Gene3D" id="3.30.1330.20">
    <property type="entry name" value="Tubulin/FtsZ, C-terminal domain"/>
    <property type="match status" value="1"/>
</dbReference>
<feature type="domain" description="Tubulin/FtsZ 2-layer sandwich" evidence="8">
    <location>
        <begin position="204"/>
        <end position="322"/>
    </location>
</feature>
<dbReference type="EMBL" id="ACDP02000002">
    <property type="protein sequence ID" value="EEO28453.1"/>
    <property type="molecule type" value="Genomic_DNA"/>
</dbReference>
<comment type="caution">
    <text evidence="4">Lacks conserved residue(s) required for the propagation of feature annotation.</text>
</comment>
<dbReference type="PRINTS" id="PR00423">
    <property type="entry name" value="CELLDVISFTSZ"/>
</dbReference>
<evidence type="ECO:0000313" key="10">
    <source>
        <dbReference type="Proteomes" id="UP000003973"/>
    </source>
</evidence>
<dbReference type="NCBIfam" id="TIGR00065">
    <property type="entry name" value="ftsZ"/>
    <property type="match status" value="1"/>
</dbReference>
<keyword evidence="4" id="KW-0963">Cytoplasm</keyword>
<evidence type="ECO:0000259" key="8">
    <source>
        <dbReference type="SMART" id="SM00865"/>
    </source>
</evidence>
<evidence type="ECO:0000256" key="1">
    <source>
        <dbReference type="ARBA" id="ARBA00009690"/>
    </source>
</evidence>
<dbReference type="GO" id="GO:0000917">
    <property type="term" value="P:division septum assembly"/>
    <property type="evidence" value="ECO:0007669"/>
    <property type="project" value="UniProtKB-KW"/>
</dbReference>
<keyword evidence="4 6" id="KW-0131">Cell cycle</keyword>
<keyword evidence="3 4" id="KW-0342">GTP-binding</keyword>
<sequence length="396" mass="41518">MEFDMVDNATLGTIIKVVGVGGAGGNAVQHMINKGVSGVEFIAANTDAQALSHSDADNIIQIGDSGLGAGMRPDVGRQLAEESRGRIEDALRGAHMVFIAAGMGGGTGTGAAPIVAEVAKSLGALTVAVVSKPFSYEGDKCMEIAEEGLEALSAHVDSLIVILNEKLEEIYEDDSMIEWLQHADDVLNNAVAGIAEIINVRGHINVDFNDVKTIMGEQGKAMMGTAVASGMDRARIAAEQAVASPLLDGIDLSGARGVLVNVTASRGLKGKEIKEVMATVRAFASPDATIAQGIAYDDSMGEDIRVTVVATGLGKNKKPMRLVQTPQLRTGTHDEVIMPGSGDAVAEQGQAPSFETLQKPAVWRHGRESASDTVKALEKNGMETYDIPAFLRRQAD</sequence>
<keyword evidence="4 6" id="KW-0132">Cell division</keyword>
<dbReference type="SMART" id="SM00864">
    <property type="entry name" value="Tubulin"/>
    <property type="match status" value="1"/>
</dbReference>
<name>C3X5G7_9BURK</name>
<evidence type="ECO:0000256" key="6">
    <source>
        <dbReference type="RuleBase" id="RU000631"/>
    </source>
</evidence>
<dbReference type="SUPFAM" id="SSF52490">
    <property type="entry name" value="Tubulin nucleotide-binding domain-like"/>
    <property type="match status" value="1"/>
</dbReference>
<dbReference type="GO" id="GO:0005737">
    <property type="term" value="C:cytoplasm"/>
    <property type="evidence" value="ECO:0007669"/>
    <property type="project" value="UniProtKB-SubCell"/>
</dbReference>
<dbReference type="PANTHER" id="PTHR30314:SF3">
    <property type="entry name" value="MITOCHONDRIAL DIVISION PROTEIN FSZA"/>
    <property type="match status" value="1"/>
</dbReference>
<dbReference type="GO" id="GO:0003924">
    <property type="term" value="F:GTPase activity"/>
    <property type="evidence" value="ECO:0007669"/>
    <property type="project" value="UniProtKB-UniRule"/>
</dbReference>
<comment type="subunit">
    <text evidence="4">Homodimer. Polymerizes to form a dynamic ring structure in a strictly GTP-dependent manner. Interacts directly with several other division proteins.</text>
</comment>
<feature type="binding site" evidence="4">
    <location>
        <begin position="22"/>
        <end position="26"/>
    </location>
    <ligand>
        <name>GTP</name>
        <dbReference type="ChEBI" id="CHEBI:37565"/>
    </ligand>
</feature>
<evidence type="ECO:0000259" key="7">
    <source>
        <dbReference type="SMART" id="SM00864"/>
    </source>
</evidence>
<dbReference type="SMART" id="SM00865">
    <property type="entry name" value="Tubulin_C"/>
    <property type="match status" value="1"/>
</dbReference>
<dbReference type="GO" id="GO:0043093">
    <property type="term" value="P:FtsZ-dependent cytokinesis"/>
    <property type="evidence" value="ECO:0007669"/>
    <property type="project" value="UniProtKB-UniRule"/>
</dbReference>
<dbReference type="Gene3D" id="3.40.50.1440">
    <property type="entry name" value="Tubulin/FtsZ, GTPase domain"/>
    <property type="match status" value="1"/>
</dbReference>
<dbReference type="InterPro" id="IPR045061">
    <property type="entry name" value="FtsZ/CetZ"/>
</dbReference>
<dbReference type="InterPro" id="IPR036525">
    <property type="entry name" value="Tubulin/FtsZ_GTPase_sf"/>
</dbReference>
<keyword evidence="4 6" id="KW-0717">Septation</keyword>
<dbReference type="FunFam" id="3.40.50.1440:FF:000001">
    <property type="entry name" value="Cell division protein FtsZ"/>
    <property type="match status" value="1"/>
</dbReference>
<keyword evidence="2 4" id="KW-0547">Nucleotide-binding</keyword>
<proteinExistence type="inferred from homology"/>
<feature type="binding site" evidence="4">
    <location>
        <begin position="106"/>
        <end position="108"/>
    </location>
    <ligand>
        <name>GTP</name>
        <dbReference type="ChEBI" id="CHEBI:37565"/>
    </ligand>
</feature>
<protein>
    <recommendedName>
        <fullName evidence="4 5">Cell division protein FtsZ</fullName>
    </recommendedName>
</protein>
<evidence type="ECO:0000256" key="4">
    <source>
        <dbReference type="HAMAP-Rule" id="MF_00909"/>
    </source>
</evidence>
<dbReference type="InterPro" id="IPR020805">
    <property type="entry name" value="Cell_div_FtsZ_CS"/>
</dbReference>
<keyword evidence="10" id="KW-1185">Reference proteome</keyword>
<comment type="similarity">
    <text evidence="1 4 6">Belongs to the FtsZ family.</text>
</comment>
<dbReference type="GO" id="GO:0005525">
    <property type="term" value="F:GTP binding"/>
    <property type="evidence" value="ECO:0007669"/>
    <property type="project" value="UniProtKB-UniRule"/>
</dbReference>
<dbReference type="InterPro" id="IPR024757">
    <property type="entry name" value="FtsZ_C"/>
</dbReference>
<dbReference type="HOGENOM" id="CLU_024865_0_5_4"/>
<dbReference type="HAMAP" id="MF_00909">
    <property type="entry name" value="FtsZ"/>
    <property type="match status" value="1"/>
</dbReference>
<evidence type="ECO:0000256" key="3">
    <source>
        <dbReference type="ARBA" id="ARBA00023134"/>
    </source>
</evidence>
<dbReference type="InterPro" id="IPR018316">
    <property type="entry name" value="Tubulin/FtsZ_2-layer-sand-dom"/>
</dbReference>
<reference evidence="9" key="1">
    <citation type="submission" date="2011-10" db="EMBL/GenBank/DDBJ databases">
        <title>The Genome Sequence of Oxalobacter formigenes HOxBLS.</title>
        <authorList>
            <consortium name="The Broad Institute Genome Sequencing Platform"/>
            <person name="Earl A."/>
            <person name="Ward D."/>
            <person name="Feldgarden M."/>
            <person name="Gevers D."/>
            <person name="Allison M.J."/>
            <person name="Humphrey S."/>
            <person name="Young S.K."/>
            <person name="Zeng Q."/>
            <person name="Gargeya S."/>
            <person name="Fitzgerald M."/>
            <person name="Haas B."/>
            <person name="Abouelleil A."/>
            <person name="Alvarado L."/>
            <person name="Arachchi H.M."/>
            <person name="Berlin A."/>
            <person name="Brown A."/>
            <person name="Chapman S.B."/>
            <person name="Chen Z."/>
            <person name="Dunbar C."/>
            <person name="Freedman E."/>
            <person name="Gearin G."/>
            <person name="Goldberg J."/>
            <person name="Griggs A."/>
            <person name="Gujja S."/>
            <person name="Heiman D."/>
            <person name="Howarth C."/>
            <person name="Larson L."/>
            <person name="Lui A."/>
            <person name="MacDonald P.J.P."/>
            <person name="Montmayeur A."/>
            <person name="Murphy C."/>
            <person name="Neiman D."/>
            <person name="Pearson M."/>
            <person name="Priest M."/>
            <person name="Roberts A."/>
            <person name="Saif S."/>
            <person name="Shea T."/>
            <person name="Shenoy N."/>
            <person name="Sisk P."/>
            <person name="Stolte C."/>
            <person name="Sykes S."/>
            <person name="Wortman J."/>
            <person name="Nusbaum C."/>
            <person name="Birren B."/>
        </authorList>
    </citation>
    <scope>NUCLEOTIDE SEQUENCE [LARGE SCALE GENOMIC DNA]</scope>
    <source>
        <strain evidence="9">HOxBLS</strain>
    </source>
</reference>
<dbReference type="Proteomes" id="UP000003973">
    <property type="component" value="Unassembled WGS sequence"/>
</dbReference>
<dbReference type="GO" id="GO:0051258">
    <property type="term" value="P:protein polymerization"/>
    <property type="evidence" value="ECO:0007669"/>
    <property type="project" value="UniProtKB-UniRule"/>
</dbReference>
<evidence type="ECO:0000256" key="2">
    <source>
        <dbReference type="ARBA" id="ARBA00022741"/>
    </source>
</evidence>
<feature type="binding site" evidence="4">
    <location>
        <position position="184"/>
    </location>
    <ligand>
        <name>GTP</name>
        <dbReference type="ChEBI" id="CHEBI:37565"/>
    </ligand>
</feature>
<dbReference type="PANTHER" id="PTHR30314">
    <property type="entry name" value="CELL DIVISION PROTEIN FTSZ-RELATED"/>
    <property type="match status" value="1"/>
</dbReference>
<dbReference type="eggNOG" id="COG0206">
    <property type="taxonomic scope" value="Bacteria"/>
</dbReference>
<dbReference type="RefSeq" id="WP_005878175.1">
    <property type="nucleotide sequence ID" value="NZ_CABMNL010000001.1"/>
</dbReference>
<comment type="caution">
    <text evidence="9">The sequence shown here is derived from an EMBL/GenBank/DDBJ whole genome shotgun (WGS) entry which is preliminary data.</text>
</comment>
<dbReference type="InterPro" id="IPR000158">
    <property type="entry name" value="Cell_div_FtsZ"/>
</dbReference>
<comment type="subcellular location">
    <subcellularLocation>
        <location evidence="4">Cytoplasm</location>
    </subcellularLocation>
    <text evidence="4">Assembles at midcell at the inner surface of the cytoplasmic membrane.</text>
</comment>
<gene>
    <name evidence="4" type="primary">ftsZ</name>
    <name evidence="9" type="ORF">OFAG_01606</name>
</gene>
<evidence type="ECO:0000313" key="9">
    <source>
        <dbReference type="EMBL" id="EEO28453.1"/>
    </source>
</evidence>
<dbReference type="InterPro" id="IPR037103">
    <property type="entry name" value="Tubulin/FtsZ-like_C"/>
</dbReference>
<feature type="domain" description="Tubulin/FtsZ GTPase" evidence="7">
    <location>
        <begin position="14"/>
        <end position="202"/>
    </location>
</feature>
<evidence type="ECO:0000256" key="5">
    <source>
        <dbReference type="NCBIfam" id="TIGR00065"/>
    </source>
</evidence>
<dbReference type="PROSITE" id="PS01135">
    <property type="entry name" value="FTSZ_2"/>
    <property type="match status" value="1"/>
</dbReference>
<dbReference type="Pfam" id="PF00091">
    <property type="entry name" value="Tubulin"/>
    <property type="match status" value="1"/>
</dbReference>
<dbReference type="AlphaFoldDB" id="C3X5G7"/>
<dbReference type="GO" id="GO:0032153">
    <property type="term" value="C:cell division site"/>
    <property type="evidence" value="ECO:0007669"/>
    <property type="project" value="UniProtKB-UniRule"/>
</dbReference>
<comment type="function">
    <text evidence="4 6">Essential cell division protein that forms a contractile ring structure (Z ring) at the future cell division site. The regulation of the ring assembly controls the timing and the location of cell division. One of the functions of the FtsZ ring is to recruit other cell division proteins to the septum to produce a new cell wall between the dividing cells. Binds GTP and shows GTPase activity.</text>
</comment>
<dbReference type="InterPro" id="IPR008280">
    <property type="entry name" value="Tub_FtsZ_C"/>
</dbReference>
<dbReference type="Pfam" id="PF12327">
    <property type="entry name" value="FtsZ_C"/>
    <property type="match status" value="1"/>
</dbReference>
<dbReference type="CDD" id="cd02201">
    <property type="entry name" value="FtsZ_type1"/>
    <property type="match status" value="1"/>
</dbReference>